<dbReference type="Proteomes" id="UP001176941">
    <property type="component" value="Chromosome 23"/>
</dbReference>
<name>A0ABN8YSM5_RANTA</name>
<feature type="non-terminal residue" evidence="2">
    <location>
        <position position="83"/>
    </location>
</feature>
<evidence type="ECO:0000313" key="3">
    <source>
        <dbReference type="Proteomes" id="UP001176941"/>
    </source>
</evidence>
<protein>
    <submittedName>
        <fullName evidence="2">Uncharacterized protein</fullName>
    </submittedName>
</protein>
<dbReference type="EMBL" id="OX459959">
    <property type="protein sequence ID" value="CAI9164582.1"/>
    <property type="molecule type" value="Genomic_DNA"/>
</dbReference>
<reference evidence="2" key="1">
    <citation type="submission" date="2023-04" db="EMBL/GenBank/DDBJ databases">
        <authorList>
            <consortium name="ELIXIR-Norway"/>
        </authorList>
    </citation>
    <scope>NUCLEOTIDE SEQUENCE [LARGE SCALE GENOMIC DNA]</scope>
</reference>
<evidence type="ECO:0000256" key="1">
    <source>
        <dbReference type="SAM" id="MobiDB-lite"/>
    </source>
</evidence>
<evidence type="ECO:0000313" key="2">
    <source>
        <dbReference type="EMBL" id="CAI9164582.1"/>
    </source>
</evidence>
<feature type="non-terminal residue" evidence="2">
    <location>
        <position position="1"/>
    </location>
</feature>
<gene>
    <name evidence="2" type="ORF">MRATA1EN1_LOCUS13544</name>
</gene>
<organism evidence="2 3">
    <name type="scientific">Rangifer tarandus platyrhynchus</name>
    <name type="common">Svalbard reindeer</name>
    <dbReference type="NCBI Taxonomy" id="3082113"/>
    <lineage>
        <taxon>Eukaryota</taxon>
        <taxon>Metazoa</taxon>
        <taxon>Chordata</taxon>
        <taxon>Craniata</taxon>
        <taxon>Vertebrata</taxon>
        <taxon>Euteleostomi</taxon>
        <taxon>Mammalia</taxon>
        <taxon>Eutheria</taxon>
        <taxon>Laurasiatheria</taxon>
        <taxon>Artiodactyla</taxon>
        <taxon>Ruminantia</taxon>
        <taxon>Pecora</taxon>
        <taxon>Cervidae</taxon>
        <taxon>Odocoileinae</taxon>
        <taxon>Rangifer</taxon>
    </lineage>
</organism>
<feature type="region of interest" description="Disordered" evidence="1">
    <location>
        <begin position="1"/>
        <end position="29"/>
    </location>
</feature>
<proteinExistence type="predicted"/>
<sequence>SVRAKSFKLTVGSGSEGASKKTIQNFPNGPANGSLQSLYTVVLETVSHQDAGLSGPADGQYSSFLFTHAFIPPFNIFLKLNTN</sequence>
<accession>A0ABN8YSM5</accession>
<keyword evidence="3" id="KW-1185">Reference proteome</keyword>